<evidence type="ECO:0000313" key="2">
    <source>
        <dbReference type="Proteomes" id="UP000001940"/>
    </source>
</evidence>
<evidence type="ECO:0000313" key="1">
    <source>
        <dbReference type="EMBL" id="SPC47297.2"/>
    </source>
</evidence>
<name>A0A2K5ATR1_CAEEL</name>
<evidence type="ECO:0000313" key="3">
    <source>
        <dbReference type="WormBase" id="F53G2.12b"/>
    </source>
</evidence>
<organism evidence="1 2">
    <name type="scientific">Caenorhabditis elegans</name>
    <dbReference type="NCBI Taxonomy" id="6239"/>
    <lineage>
        <taxon>Eukaryota</taxon>
        <taxon>Metazoa</taxon>
        <taxon>Ecdysozoa</taxon>
        <taxon>Nematoda</taxon>
        <taxon>Chromadorea</taxon>
        <taxon>Rhabditida</taxon>
        <taxon>Rhabditina</taxon>
        <taxon>Rhabditomorpha</taxon>
        <taxon>Rhabditoidea</taxon>
        <taxon>Rhabditidae</taxon>
        <taxon>Peloderinae</taxon>
        <taxon>Caenorhabditis</taxon>
    </lineage>
</organism>
<keyword evidence="2" id="KW-1185">Reference proteome</keyword>
<dbReference type="Proteomes" id="UP000001940">
    <property type="component" value="Chromosome II"/>
</dbReference>
<dbReference type="OrthoDB" id="275715at2759"/>
<dbReference type="Bgee" id="WBGene00302998">
    <property type="expression patterns" value="Expressed in pharyngeal muscle cell (C elegans) and 3 other cell types or tissues"/>
</dbReference>
<proteinExistence type="predicted"/>
<dbReference type="EMBL" id="BX284602">
    <property type="protein sequence ID" value="SPC47297.2"/>
    <property type="molecule type" value="Genomic_DNA"/>
</dbReference>
<reference evidence="1 2" key="1">
    <citation type="journal article" date="1998" name="Science">
        <title>Genome sequence of the nematode C. elegans: a platform for investigating biology.</title>
        <authorList>
            <consortium name="The C. elegans sequencing consortium"/>
            <person name="Sulson J.E."/>
            <person name="Waterston R."/>
        </authorList>
    </citation>
    <scope>NUCLEOTIDE SEQUENCE [LARGE SCALE GENOMIC DNA]</scope>
    <source>
        <strain evidence="1 2">Bristol N2</strain>
    </source>
</reference>
<gene>
    <name evidence="1" type="ORF">CELE_F53G2.12</name>
    <name evidence="1 3" type="ORF">F53G2.12</name>
</gene>
<protein>
    <submittedName>
        <fullName evidence="1">Complex1_LYR_dom domain-containing protein</fullName>
    </submittedName>
</protein>
<dbReference type="AGR" id="WB:WBGene00302998"/>
<sequence>MGQPLQTIAEGG</sequence>
<accession>A0A2K5ATR1</accession>
<dbReference type="WormBase" id="F53G2.12b">
    <property type="protein sequence ID" value="CE52616"/>
    <property type="gene ID" value="WBGene00302998"/>
</dbReference>
<dbReference type="ExpressionAtlas" id="A0A2K5ATR1">
    <property type="expression patterns" value="baseline and differential"/>
</dbReference>